<evidence type="ECO:0000313" key="3">
    <source>
        <dbReference type="EMBL" id="MCT8329499.1"/>
    </source>
</evidence>
<comment type="caution">
    <text evidence="3">The sequence shown here is derived from an EMBL/GenBank/DDBJ whole genome shotgun (WGS) entry which is preliminary data.</text>
</comment>
<proteinExistence type="predicted"/>
<dbReference type="CDD" id="cd02440">
    <property type="entry name" value="AdoMet_MTases"/>
    <property type="match status" value="1"/>
</dbReference>
<keyword evidence="3" id="KW-0489">Methyltransferase</keyword>
<feature type="domain" description="Methyltransferase type 11" evidence="2">
    <location>
        <begin position="71"/>
        <end position="169"/>
    </location>
</feature>
<dbReference type="RefSeq" id="WP_261494919.1">
    <property type="nucleotide sequence ID" value="NZ_JAOCQF010000001.1"/>
</dbReference>
<dbReference type="Proteomes" id="UP001205601">
    <property type="component" value="Unassembled WGS sequence"/>
</dbReference>
<protein>
    <submittedName>
        <fullName evidence="3">Methyltransferase domain-containing protein</fullName>
    </submittedName>
</protein>
<evidence type="ECO:0000256" key="1">
    <source>
        <dbReference type="ARBA" id="ARBA00022679"/>
    </source>
</evidence>
<organism evidence="3 4">
    <name type="scientific">Albidovulum sediminis</name>
    <dbReference type="NCBI Taxonomy" id="3066345"/>
    <lineage>
        <taxon>Bacteria</taxon>
        <taxon>Pseudomonadati</taxon>
        <taxon>Pseudomonadota</taxon>
        <taxon>Alphaproteobacteria</taxon>
        <taxon>Rhodobacterales</taxon>
        <taxon>Paracoccaceae</taxon>
        <taxon>Albidovulum</taxon>
    </lineage>
</organism>
<reference evidence="4" key="1">
    <citation type="submission" date="2023-07" db="EMBL/GenBank/DDBJ databases">
        <title>Defluviimonas sediminis sp. nov., isolated from mangrove sediment.</title>
        <authorList>
            <person name="Liu L."/>
            <person name="Li J."/>
            <person name="Huang Y."/>
            <person name="Pan J."/>
            <person name="Li M."/>
        </authorList>
    </citation>
    <scope>NUCLEOTIDE SEQUENCE [LARGE SCALE GENOMIC DNA]</scope>
    <source>
        <strain evidence="4">FT324</strain>
    </source>
</reference>
<dbReference type="InterPro" id="IPR050447">
    <property type="entry name" value="Erg6_SMT_methyltransf"/>
</dbReference>
<dbReference type="Pfam" id="PF08241">
    <property type="entry name" value="Methyltransf_11"/>
    <property type="match status" value="1"/>
</dbReference>
<dbReference type="GO" id="GO:0032259">
    <property type="term" value="P:methylation"/>
    <property type="evidence" value="ECO:0007669"/>
    <property type="project" value="UniProtKB-KW"/>
</dbReference>
<sequence length="279" mass="29930">MANVDESAVAVHYGGNELRSRLFAAIARSGLDLSRLRPVDLAPVDEFHMGGRAATAEIVARAGLTPGDRVLDIGSGLGGLVRYLASEVGCRATGLDLTPEYVAIAREFTDLTGLSDKADFVVGSALALPFDDATFTAALTFHVGMNIADRETKYREAFRVLRPGAKFVIYDVLKGPEPGMRFPVPWAQTQETSHLVSAEEMGRLLTSAGFLILHEEDRTPVVLKHHRARVAEMSAGTPPPPLGLHLLQGDTAKVKSQNMIEMAEAGQIALGAFLARKAD</sequence>
<name>A0ABT2NKR8_9RHOB</name>
<dbReference type="InterPro" id="IPR029063">
    <property type="entry name" value="SAM-dependent_MTases_sf"/>
</dbReference>
<evidence type="ECO:0000259" key="2">
    <source>
        <dbReference type="Pfam" id="PF08241"/>
    </source>
</evidence>
<keyword evidence="4" id="KW-1185">Reference proteome</keyword>
<accession>A0ABT2NKR8</accession>
<dbReference type="GO" id="GO:0008168">
    <property type="term" value="F:methyltransferase activity"/>
    <property type="evidence" value="ECO:0007669"/>
    <property type="project" value="UniProtKB-KW"/>
</dbReference>
<keyword evidence="1" id="KW-0808">Transferase</keyword>
<dbReference type="Gene3D" id="3.40.50.150">
    <property type="entry name" value="Vaccinia Virus protein VP39"/>
    <property type="match status" value="1"/>
</dbReference>
<dbReference type="PANTHER" id="PTHR44068:SF11">
    <property type="entry name" value="GERANYL DIPHOSPHATE 2-C-METHYLTRANSFERASE"/>
    <property type="match status" value="1"/>
</dbReference>
<dbReference type="EMBL" id="JAOCQF010000001">
    <property type="protein sequence ID" value="MCT8329499.1"/>
    <property type="molecule type" value="Genomic_DNA"/>
</dbReference>
<gene>
    <name evidence="3" type="ORF">N5I32_08250</name>
</gene>
<dbReference type="InterPro" id="IPR013216">
    <property type="entry name" value="Methyltransf_11"/>
</dbReference>
<evidence type="ECO:0000313" key="4">
    <source>
        <dbReference type="Proteomes" id="UP001205601"/>
    </source>
</evidence>
<dbReference type="SUPFAM" id="SSF53335">
    <property type="entry name" value="S-adenosyl-L-methionine-dependent methyltransferases"/>
    <property type="match status" value="1"/>
</dbReference>
<dbReference type="PANTHER" id="PTHR44068">
    <property type="entry name" value="ZGC:194242"/>
    <property type="match status" value="1"/>
</dbReference>